<keyword evidence="3 5" id="KW-0963">Cytoplasm</keyword>
<dbReference type="NCBIfam" id="TIGR00496">
    <property type="entry name" value="frr"/>
    <property type="match status" value="1"/>
</dbReference>
<evidence type="ECO:0000256" key="2">
    <source>
        <dbReference type="ARBA" id="ARBA00005912"/>
    </source>
</evidence>
<protein>
    <recommendedName>
        <fullName evidence="5">Ribosome-recycling factor</fullName>
        <shortName evidence="5">RRF</shortName>
    </recommendedName>
    <alternativeName>
        <fullName evidence="5">Ribosome-releasing factor</fullName>
    </alternativeName>
</protein>
<dbReference type="FunFam" id="1.10.132.20:FF:000001">
    <property type="entry name" value="Ribosome-recycling factor"/>
    <property type="match status" value="1"/>
</dbReference>
<dbReference type="Gene3D" id="1.10.132.20">
    <property type="entry name" value="Ribosome-recycling factor"/>
    <property type="match status" value="1"/>
</dbReference>
<dbReference type="RefSeq" id="WP_112332779.1">
    <property type="nucleotide sequence ID" value="NZ_JADPHD010000003.1"/>
</dbReference>
<feature type="domain" description="Ribosome recycling factor" evidence="7">
    <location>
        <begin position="19"/>
        <end position="182"/>
    </location>
</feature>
<dbReference type="FunFam" id="3.30.1360.40:FF:000001">
    <property type="entry name" value="Ribosome-recycling factor"/>
    <property type="match status" value="1"/>
</dbReference>
<comment type="subcellular location">
    <subcellularLocation>
        <location evidence="1 5">Cytoplasm</location>
    </subcellularLocation>
</comment>
<dbReference type="EMBL" id="QLYR01000005">
    <property type="protein sequence ID" value="RAQ28397.1"/>
    <property type="molecule type" value="Genomic_DNA"/>
</dbReference>
<comment type="caution">
    <text evidence="8">The sequence shown here is derived from an EMBL/GenBank/DDBJ whole genome shotgun (WGS) entry which is preliminary data.</text>
</comment>
<keyword evidence="9" id="KW-1185">Reference proteome</keyword>
<proteinExistence type="inferred from homology"/>
<evidence type="ECO:0000256" key="4">
    <source>
        <dbReference type="ARBA" id="ARBA00022917"/>
    </source>
</evidence>
<dbReference type="InterPro" id="IPR036191">
    <property type="entry name" value="RRF_sf"/>
</dbReference>
<organism evidence="8 9">
    <name type="scientific">Hydrogeniiclostridium mannosilyticum</name>
    <dbReference type="NCBI Taxonomy" id="2764322"/>
    <lineage>
        <taxon>Bacteria</taxon>
        <taxon>Bacillati</taxon>
        <taxon>Bacillota</taxon>
        <taxon>Clostridia</taxon>
        <taxon>Eubacteriales</taxon>
        <taxon>Acutalibacteraceae</taxon>
        <taxon>Hydrogeniiclostridium</taxon>
    </lineage>
</organism>
<dbReference type="Proteomes" id="UP000249377">
    <property type="component" value="Unassembled WGS sequence"/>
</dbReference>
<dbReference type="HAMAP" id="MF_00040">
    <property type="entry name" value="RRF"/>
    <property type="match status" value="1"/>
</dbReference>
<dbReference type="Pfam" id="PF01765">
    <property type="entry name" value="RRF"/>
    <property type="match status" value="1"/>
</dbReference>
<dbReference type="GO" id="GO:0005737">
    <property type="term" value="C:cytoplasm"/>
    <property type="evidence" value="ECO:0007669"/>
    <property type="project" value="UniProtKB-SubCell"/>
</dbReference>
<name>A0A328UFF0_9FIRM</name>
<dbReference type="PANTHER" id="PTHR20982:SF3">
    <property type="entry name" value="MITOCHONDRIAL RIBOSOME RECYCLING FACTOR PSEUDO 1"/>
    <property type="match status" value="1"/>
</dbReference>
<evidence type="ECO:0000313" key="9">
    <source>
        <dbReference type="Proteomes" id="UP000249377"/>
    </source>
</evidence>
<evidence type="ECO:0000256" key="1">
    <source>
        <dbReference type="ARBA" id="ARBA00004496"/>
    </source>
</evidence>
<evidence type="ECO:0000313" key="8">
    <source>
        <dbReference type="EMBL" id="RAQ28397.1"/>
    </source>
</evidence>
<keyword evidence="6" id="KW-0175">Coiled coil</keyword>
<comment type="function">
    <text evidence="5">Responsible for the release of ribosomes from messenger RNA at the termination of protein biosynthesis. May increase the efficiency of translation by recycling ribosomes from one round of translation to another.</text>
</comment>
<accession>A0A328UFF0</accession>
<dbReference type="InterPro" id="IPR023584">
    <property type="entry name" value="Ribosome_recyc_fac_dom"/>
</dbReference>
<sequence>MKQVLAKAEEHMNKTVSVLQEDYAAVRAGRANPAILDKVMVDYYGAPTAINQLAAVSVSEARVLTIQPWDGSVLKAIEKAIQTSDIGINPQNDGKVIRLTFPQLTEERRKELAKEISKMAEESKIAVRNIRRDAMDKLKTMKKNSELTEDDLNKAEKKTQELTDRFCKEIDAIQTKKNKEIMEI</sequence>
<gene>
    <name evidence="5" type="primary">frr</name>
    <name evidence="8" type="ORF">DPQ25_08675</name>
</gene>
<evidence type="ECO:0000256" key="6">
    <source>
        <dbReference type="SAM" id="Coils"/>
    </source>
</evidence>
<evidence type="ECO:0000259" key="7">
    <source>
        <dbReference type="Pfam" id="PF01765"/>
    </source>
</evidence>
<dbReference type="CDD" id="cd00520">
    <property type="entry name" value="RRF"/>
    <property type="match status" value="1"/>
</dbReference>
<dbReference type="AlphaFoldDB" id="A0A328UFF0"/>
<dbReference type="GO" id="GO:0006415">
    <property type="term" value="P:translational termination"/>
    <property type="evidence" value="ECO:0007669"/>
    <property type="project" value="UniProtKB-UniRule"/>
</dbReference>
<evidence type="ECO:0000256" key="3">
    <source>
        <dbReference type="ARBA" id="ARBA00022490"/>
    </source>
</evidence>
<comment type="similarity">
    <text evidence="2 5">Belongs to the RRF family.</text>
</comment>
<keyword evidence="4 5" id="KW-0648">Protein biosynthesis</keyword>
<reference evidence="8 9" key="1">
    <citation type="submission" date="2018-06" db="EMBL/GenBank/DDBJ databases">
        <title>Noncontiguous genome sequence of Ruminococcaceae bacterium ASD2818.</title>
        <authorList>
            <person name="Chaplin A.V."/>
            <person name="Sokolova S.R."/>
            <person name="Kochetkova T.O."/>
            <person name="Goltsov A.Y."/>
            <person name="Trofimov D.Y."/>
            <person name="Efimov B.A."/>
        </authorList>
    </citation>
    <scope>NUCLEOTIDE SEQUENCE [LARGE SCALE GENOMIC DNA]</scope>
    <source>
        <strain evidence="8 9">ASD2818</strain>
    </source>
</reference>
<dbReference type="GO" id="GO:0043023">
    <property type="term" value="F:ribosomal large subunit binding"/>
    <property type="evidence" value="ECO:0007669"/>
    <property type="project" value="TreeGrafter"/>
</dbReference>
<evidence type="ECO:0000256" key="5">
    <source>
        <dbReference type="HAMAP-Rule" id="MF_00040"/>
    </source>
</evidence>
<dbReference type="PANTHER" id="PTHR20982">
    <property type="entry name" value="RIBOSOME RECYCLING FACTOR"/>
    <property type="match status" value="1"/>
</dbReference>
<dbReference type="InterPro" id="IPR002661">
    <property type="entry name" value="Ribosome_recyc_fac"/>
</dbReference>
<feature type="coiled-coil region" evidence="6">
    <location>
        <begin position="138"/>
        <end position="165"/>
    </location>
</feature>
<dbReference type="Gene3D" id="3.30.1360.40">
    <property type="match status" value="1"/>
</dbReference>
<dbReference type="SUPFAM" id="SSF55194">
    <property type="entry name" value="Ribosome recycling factor, RRF"/>
    <property type="match status" value="1"/>
</dbReference>